<reference evidence="4" key="1">
    <citation type="submission" date="2020-01" db="EMBL/GenBank/DDBJ databases">
        <title>Sphingomonas sp. strain CSW-10.</title>
        <authorList>
            <person name="Chen W.-M."/>
        </authorList>
    </citation>
    <scope>NUCLEOTIDE SEQUENCE [LARGE SCALE GENOMIC DNA]</scope>
    <source>
        <strain evidence="4">CCP-1</strain>
    </source>
</reference>
<feature type="domain" description="GFO/IDH/MocA-like oxidoreductase" evidence="2">
    <location>
        <begin position="130"/>
        <end position="253"/>
    </location>
</feature>
<sequence>MAYRGVLIGCGFFARNHMAAWADIADVDIVAVIDRDPARAEAYARDFGIPRWGSDAEALLAEVRPVFVDIATTVASHRALVELAARHARLVICQKPFAETLEDATAMVAACAAQGVQLAVHENFRWQRPIREVKALLDQGAIGTPRWLRLSFRHGYDIYANQPYLAEVRDLALTDIGLHLFDMVRHLMGDAVRLSCEVQRRNPQVAGFDAFHAVLRHGSGAVSSVECSFHSQRSPDPFPQSLLVVEGDSGTIEVTEGFRLRLHRPGGVEERDVEPPCPVWGARPWHLIQESVAAFQAQLPAALSGGAEMEPSGAHNLQTLAMVIAAIRAGDTGETVTL</sequence>
<dbReference type="PANTHER" id="PTHR43708">
    <property type="entry name" value="CONSERVED EXPRESSED OXIDOREDUCTASE (EUROFUNG)"/>
    <property type="match status" value="1"/>
</dbReference>
<dbReference type="InterPro" id="IPR055170">
    <property type="entry name" value="GFO_IDH_MocA-like_dom"/>
</dbReference>
<comment type="caution">
    <text evidence="3">The sequence shown here is derived from an EMBL/GenBank/DDBJ whole genome shotgun (WGS) entry which is preliminary data.</text>
</comment>
<dbReference type="SUPFAM" id="SSF55347">
    <property type="entry name" value="Glyceraldehyde-3-phosphate dehydrogenase-like, C-terminal domain"/>
    <property type="match status" value="1"/>
</dbReference>
<dbReference type="InterPro" id="IPR051317">
    <property type="entry name" value="Gfo/Idh/MocA_oxidoreduct"/>
</dbReference>
<evidence type="ECO:0000313" key="4">
    <source>
        <dbReference type="Proteomes" id="UP001517376"/>
    </source>
</evidence>
<dbReference type="SUPFAM" id="SSF51735">
    <property type="entry name" value="NAD(P)-binding Rossmann-fold domains"/>
    <property type="match status" value="1"/>
</dbReference>
<dbReference type="InterPro" id="IPR036291">
    <property type="entry name" value="NAD(P)-bd_dom_sf"/>
</dbReference>
<keyword evidence="4" id="KW-1185">Reference proteome</keyword>
<accession>A0ABW9Y8N1</accession>
<proteinExistence type="predicted"/>
<dbReference type="Proteomes" id="UP001517376">
    <property type="component" value="Unassembled WGS sequence"/>
</dbReference>
<dbReference type="Gene3D" id="3.40.50.720">
    <property type="entry name" value="NAD(P)-binding Rossmann-like Domain"/>
    <property type="match status" value="1"/>
</dbReference>
<dbReference type="RefSeq" id="WP_161767962.1">
    <property type="nucleotide sequence ID" value="NZ_JAAATW010000003.1"/>
</dbReference>
<dbReference type="InterPro" id="IPR000683">
    <property type="entry name" value="Gfo/Idh/MocA-like_OxRdtase_N"/>
</dbReference>
<feature type="domain" description="Gfo/Idh/MocA-like oxidoreductase N-terminal" evidence="1">
    <location>
        <begin position="6"/>
        <end position="120"/>
    </location>
</feature>
<gene>
    <name evidence="3" type="ORF">GU920_15475</name>
</gene>
<dbReference type="Pfam" id="PF22725">
    <property type="entry name" value="GFO_IDH_MocA_C3"/>
    <property type="match status" value="1"/>
</dbReference>
<organism evidence="3 4">
    <name type="scientific">Paragemmobacter ruber</name>
    <dbReference type="NCBI Taxonomy" id="1985673"/>
    <lineage>
        <taxon>Bacteria</taxon>
        <taxon>Pseudomonadati</taxon>
        <taxon>Pseudomonadota</taxon>
        <taxon>Alphaproteobacteria</taxon>
        <taxon>Rhodobacterales</taxon>
        <taxon>Paracoccaceae</taxon>
        <taxon>Paragemmobacter</taxon>
    </lineage>
</organism>
<name>A0ABW9Y8N1_9RHOB</name>
<dbReference type="Pfam" id="PF01408">
    <property type="entry name" value="GFO_IDH_MocA"/>
    <property type="match status" value="1"/>
</dbReference>
<evidence type="ECO:0000259" key="2">
    <source>
        <dbReference type="Pfam" id="PF22725"/>
    </source>
</evidence>
<dbReference type="Gene3D" id="3.30.360.10">
    <property type="entry name" value="Dihydrodipicolinate Reductase, domain 2"/>
    <property type="match status" value="1"/>
</dbReference>
<evidence type="ECO:0000313" key="3">
    <source>
        <dbReference type="EMBL" id="NBE08941.1"/>
    </source>
</evidence>
<dbReference type="EMBL" id="JAAATW010000003">
    <property type="protein sequence ID" value="NBE08941.1"/>
    <property type="molecule type" value="Genomic_DNA"/>
</dbReference>
<evidence type="ECO:0000259" key="1">
    <source>
        <dbReference type="Pfam" id="PF01408"/>
    </source>
</evidence>
<dbReference type="PANTHER" id="PTHR43708:SF8">
    <property type="entry name" value="OXIDOREDUCTASE"/>
    <property type="match status" value="1"/>
</dbReference>
<protein>
    <submittedName>
        <fullName evidence="3">Gfo/Idh/MocA family oxidoreductase</fullName>
    </submittedName>
</protein>